<dbReference type="AlphaFoldDB" id="A0A1G2ENS4"/>
<dbReference type="InterPro" id="IPR053737">
    <property type="entry name" value="Type_II_TA_Toxin"/>
</dbReference>
<evidence type="ECO:0000259" key="1">
    <source>
        <dbReference type="PROSITE" id="PS51459"/>
    </source>
</evidence>
<proteinExistence type="predicted"/>
<gene>
    <name evidence="3" type="ORF">A2365_03205</name>
</gene>
<dbReference type="PANTHER" id="PTHR35810:SF1">
    <property type="entry name" value="CYTOPLASMIC PROTEIN"/>
    <property type="match status" value="1"/>
</dbReference>
<dbReference type="Pfam" id="PF02661">
    <property type="entry name" value="Fic"/>
    <property type="match status" value="1"/>
</dbReference>
<organism evidence="3 4">
    <name type="scientific">Candidatus Nealsonbacteria bacterium RIFOXYB1_FULL_40_15</name>
    <dbReference type="NCBI Taxonomy" id="1801677"/>
    <lineage>
        <taxon>Bacteria</taxon>
        <taxon>Candidatus Nealsoniibacteriota</taxon>
    </lineage>
</organism>
<dbReference type="InterPro" id="IPR006440">
    <property type="entry name" value="Doc"/>
</dbReference>
<dbReference type="Proteomes" id="UP000177740">
    <property type="component" value="Unassembled WGS sequence"/>
</dbReference>
<accession>A0A1G2ENS4</accession>
<feature type="domain" description="Fido" evidence="1">
    <location>
        <begin position="203"/>
        <end position="330"/>
    </location>
</feature>
<dbReference type="PROSITE" id="PS51459">
    <property type="entry name" value="FIDO"/>
    <property type="match status" value="1"/>
</dbReference>
<dbReference type="GO" id="GO:0016301">
    <property type="term" value="F:kinase activity"/>
    <property type="evidence" value="ECO:0007669"/>
    <property type="project" value="InterPro"/>
</dbReference>
<dbReference type="InterPro" id="IPR011204">
    <property type="entry name" value="Virulence_RhuM-like"/>
</dbReference>
<dbReference type="EMBL" id="MHMM01000006">
    <property type="protein sequence ID" value="OGZ27454.1"/>
    <property type="molecule type" value="Genomic_DNA"/>
</dbReference>
<evidence type="ECO:0000259" key="2">
    <source>
        <dbReference type="PROSITE" id="PS51750"/>
    </source>
</evidence>
<dbReference type="SUPFAM" id="SSF140931">
    <property type="entry name" value="Fic-like"/>
    <property type="match status" value="1"/>
</dbReference>
<dbReference type="PROSITE" id="PS51750">
    <property type="entry name" value="BRO_N"/>
    <property type="match status" value="1"/>
</dbReference>
<dbReference type="InterPro" id="IPR036597">
    <property type="entry name" value="Fido-like_dom_sf"/>
</dbReference>
<dbReference type="InterPro" id="IPR003812">
    <property type="entry name" value="Fido"/>
</dbReference>
<evidence type="ECO:0000313" key="3">
    <source>
        <dbReference type="EMBL" id="OGZ27454.1"/>
    </source>
</evidence>
<dbReference type="Pfam" id="PF13310">
    <property type="entry name" value="Virulence_RhuM"/>
    <property type="match status" value="1"/>
</dbReference>
<dbReference type="NCBIfam" id="TIGR01550">
    <property type="entry name" value="DOC_P1"/>
    <property type="match status" value="1"/>
</dbReference>
<feature type="domain" description="Bro-N" evidence="2">
    <location>
        <begin position="10"/>
        <end position="124"/>
    </location>
</feature>
<sequence length="333" mass="38183">MIKNGEKFNKGDIVIYRPKGENVELKVTLNNDTIWLTQNQIANLFGVQRAAITKHIGNIFKAKELDKDSVSSILEHTAADGKKYKTLFYNLDVVISVGYRVNSKKATEFRIWATKILKRYLLEGYAVNEKRLLEANEKFKQLQTAVDFIRKKSRAKLLKGQEKELLNLLADYSKTLSLLEQYDKNNLKRAEGQSSKFTLTYGLSLDVIRSIKKDLFSKNEASDIFGIESDHKFEGLISNIYQSFDGKELYRGIEEKAANLLYLSIKDHPFVDGNKRIASFLFIYFLDRNNYLYRESGEKKINDNALTALALLVAESNPKEKDQIVALITQLIK</sequence>
<evidence type="ECO:0000313" key="4">
    <source>
        <dbReference type="Proteomes" id="UP000177740"/>
    </source>
</evidence>
<dbReference type="Gene3D" id="1.20.120.1870">
    <property type="entry name" value="Fic/DOC protein, Fido domain"/>
    <property type="match status" value="1"/>
</dbReference>
<evidence type="ECO:0008006" key="5">
    <source>
        <dbReference type="Google" id="ProtNLM"/>
    </source>
</evidence>
<protein>
    <recommendedName>
        <fullName evidence="5">Fido domain-containing protein</fullName>
    </recommendedName>
</protein>
<dbReference type="InterPro" id="IPR003497">
    <property type="entry name" value="BRO_N_domain"/>
</dbReference>
<comment type="caution">
    <text evidence="3">The sequence shown here is derived from an EMBL/GenBank/DDBJ whole genome shotgun (WGS) entry which is preliminary data.</text>
</comment>
<reference evidence="3 4" key="1">
    <citation type="journal article" date="2016" name="Nat. Commun.">
        <title>Thousands of microbial genomes shed light on interconnected biogeochemical processes in an aquifer system.</title>
        <authorList>
            <person name="Anantharaman K."/>
            <person name="Brown C.T."/>
            <person name="Hug L.A."/>
            <person name="Sharon I."/>
            <person name="Castelle C.J."/>
            <person name="Probst A.J."/>
            <person name="Thomas B.C."/>
            <person name="Singh A."/>
            <person name="Wilkins M.J."/>
            <person name="Karaoz U."/>
            <person name="Brodie E.L."/>
            <person name="Williams K.H."/>
            <person name="Hubbard S.S."/>
            <person name="Banfield J.F."/>
        </authorList>
    </citation>
    <scope>NUCLEOTIDE SEQUENCE [LARGE SCALE GENOMIC DNA]</scope>
</reference>
<dbReference type="PANTHER" id="PTHR35810">
    <property type="entry name" value="CYTOPLASMIC PROTEIN-RELATED"/>
    <property type="match status" value="1"/>
</dbReference>
<dbReference type="STRING" id="1801677.A2365_03205"/>
<name>A0A1G2ENS4_9BACT</name>